<evidence type="ECO:0000256" key="4">
    <source>
        <dbReference type="SAM" id="Coils"/>
    </source>
</evidence>
<evidence type="ECO:0000259" key="6">
    <source>
        <dbReference type="PROSITE" id="PS50893"/>
    </source>
</evidence>
<dbReference type="GO" id="GO:0003677">
    <property type="term" value="F:DNA binding"/>
    <property type="evidence" value="ECO:0007669"/>
    <property type="project" value="InterPro"/>
</dbReference>
<evidence type="ECO:0000256" key="2">
    <source>
        <dbReference type="ARBA" id="ARBA00022741"/>
    </source>
</evidence>
<dbReference type="InterPro" id="IPR051309">
    <property type="entry name" value="ABCF_ATPase"/>
</dbReference>
<accession>A0AAU8IGC6</accession>
<dbReference type="InterPro" id="IPR003439">
    <property type="entry name" value="ABC_transporter-like_ATP-bd"/>
</dbReference>
<dbReference type="AlphaFoldDB" id="A0AAU8IGC6"/>
<dbReference type="SMART" id="SM00382">
    <property type="entry name" value="AAA"/>
    <property type="match status" value="2"/>
</dbReference>
<dbReference type="Pfam" id="PF16326">
    <property type="entry name" value="ABC_tran_CTD"/>
    <property type="match status" value="1"/>
</dbReference>
<dbReference type="Gene3D" id="3.40.50.300">
    <property type="entry name" value="P-loop containing nucleotide triphosphate hydrolases"/>
    <property type="match status" value="2"/>
</dbReference>
<dbReference type="PANTHER" id="PTHR42855">
    <property type="entry name" value="ABC TRANSPORTER ATP-BINDING SUBUNIT"/>
    <property type="match status" value="1"/>
</dbReference>
<keyword evidence="1" id="KW-0677">Repeat</keyword>
<feature type="domain" description="ABC transporter" evidence="6">
    <location>
        <begin position="331"/>
        <end position="546"/>
    </location>
</feature>
<dbReference type="Pfam" id="PF00005">
    <property type="entry name" value="ABC_tran"/>
    <property type="match status" value="2"/>
</dbReference>
<dbReference type="EMBL" id="CP159510">
    <property type="protein sequence ID" value="XCJ17228.1"/>
    <property type="molecule type" value="Genomic_DNA"/>
</dbReference>
<keyword evidence="4" id="KW-0175">Coiled coil</keyword>
<reference evidence="7" key="1">
    <citation type="submission" date="2024-06" db="EMBL/GenBank/DDBJ databases">
        <authorList>
            <person name="Fan A."/>
            <person name="Zhang F.Y."/>
            <person name="Zhang L."/>
        </authorList>
    </citation>
    <scope>NUCLEOTIDE SEQUENCE</scope>
    <source>
        <strain evidence="7">Y61</strain>
    </source>
</reference>
<evidence type="ECO:0000256" key="5">
    <source>
        <dbReference type="SAM" id="MobiDB-lite"/>
    </source>
</evidence>
<keyword evidence="2" id="KW-0547">Nucleotide-binding</keyword>
<feature type="compositionally biased region" description="Low complexity" evidence="5">
    <location>
        <begin position="553"/>
        <end position="565"/>
    </location>
</feature>
<dbReference type="Pfam" id="PF12848">
    <property type="entry name" value="ABC_tran_Xtn"/>
    <property type="match status" value="1"/>
</dbReference>
<dbReference type="InterPro" id="IPR032781">
    <property type="entry name" value="ABC_tran_Xtn"/>
</dbReference>
<dbReference type="InterPro" id="IPR003593">
    <property type="entry name" value="AAA+_ATPase"/>
</dbReference>
<dbReference type="InterPro" id="IPR037118">
    <property type="entry name" value="Val-tRNA_synth_C_sf"/>
</dbReference>
<keyword evidence="3 7" id="KW-0067">ATP-binding</keyword>
<organism evidence="7">
    <name type="scientific">Sporolactobacillus sp. Y61</name>
    <dbReference type="NCBI Taxonomy" id="3160863"/>
    <lineage>
        <taxon>Bacteria</taxon>
        <taxon>Bacillati</taxon>
        <taxon>Bacillota</taxon>
        <taxon>Bacilli</taxon>
        <taxon>Bacillales</taxon>
        <taxon>Sporolactobacillaceae</taxon>
        <taxon>Sporolactobacillus</taxon>
    </lineage>
</organism>
<proteinExistence type="predicted"/>
<dbReference type="GO" id="GO:0005524">
    <property type="term" value="F:ATP binding"/>
    <property type="evidence" value="ECO:0007669"/>
    <property type="project" value="UniProtKB-KW"/>
</dbReference>
<sequence length="653" mass="73937">MILLQTNGISKSFATELILSDINIEVKYGERVALVGRNGAGKSTLLKIIAGVMRADSGEVIMPKDRTMGYLPQNATLNSTRGIFDELQTVFEPLIEIEKKMQQMEKQMSDPSRFTDDKAYNQLLKSYDTLQAEYKAKGGYTYQAEIRSVLNGLNFADFPDDTPVNNLSGGQKTQLALGKLLLLKPDLLILDEPTNHLDIETLNWLENYLQRYPGSILVVSHDQYFMDKIATKVYEVVHHTVHKYDGNYTRYLELRAAEYENAMKRYDKQQKEIERLNEFVQKNIVRASTTRRAQSRRKQLEKMDIMDKPRGDEKSAAFSFDIEKQSGNDVLSVSDLSVGYSADSPIVSGLHFRITRGERVALVGPNGIGKSTILKSIAGGSTLISGHVQLGSQVTIGYYDQEQTSLIPEKTVLNELWDDYPLKPENEIRNVLGGFLFSGDDVKKLVAQLSGGEKARLLLAKLMMRHDNLLILDEPTNHLDLDSKEVLEAALMDYPGTILFVSHDRYFINHLATRTLELSREGITEYLGNYDYYVDKKEEQREIEELDAQDGQSAPAKSEKAPASSGKQHFLKDKEKKKKRRQLLRTIEQTEKEISGLEADIDKGEKSLLSPAVFNDTKKAKEVQSQIDQNNAQIETLMERWESDQQELENLGE</sequence>
<protein>
    <submittedName>
        <fullName evidence="7">ABC-F family ATP-binding cassette domain-containing protein</fullName>
    </submittedName>
</protein>
<dbReference type="GO" id="GO:0016887">
    <property type="term" value="F:ATP hydrolysis activity"/>
    <property type="evidence" value="ECO:0007669"/>
    <property type="project" value="InterPro"/>
</dbReference>
<dbReference type="InterPro" id="IPR017871">
    <property type="entry name" value="ABC_transporter-like_CS"/>
</dbReference>
<dbReference type="FunFam" id="3.40.50.300:FF:000309">
    <property type="entry name" value="ABC transporter ATP-binding protein"/>
    <property type="match status" value="1"/>
</dbReference>
<dbReference type="PANTHER" id="PTHR42855:SF2">
    <property type="entry name" value="DRUG RESISTANCE ABC TRANSPORTER,ATP-BINDING PROTEIN"/>
    <property type="match status" value="1"/>
</dbReference>
<dbReference type="CDD" id="cd03221">
    <property type="entry name" value="ABCF_EF-3"/>
    <property type="match status" value="2"/>
</dbReference>
<dbReference type="FunFam" id="3.40.50.300:FF:000011">
    <property type="entry name" value="Putative ABC transporter ATP-binding component"/>
    <property type="match status" value="1"/>
</dbReference>
<evidence type="ECO:0000256" key="3">
    <source>
        <dbReference type="ARBA" id="ARBA00022840"/>
    </source>
</evidence>
<feature type="coiled-coil region" evidence="4">
    <location>
        <begin position="256"/>
        <end position="283"/>
    </location>
</feature>
<dbReference type="RefSeq" id="WP_353948515.1">
    <property type="nucleotide sequence ID" value="NZ_CP159510.1"/>
</dbReference>
<feature type="domain" description="ABC transporter" evidence="6">
    <location>
        <begin position="4"/>
        <end position="263"/>
    </location>
</feature>
<gene>
    <name evidence="7" type="ORF">ABNN70_01375</name>
</gene>
<dbReference type="SUPFAM" id="SSF52540">
    <property type="entry name" value="P-loop containing nucleoside triphosphate hydrolases"/>
    <property type="match status" value="2"/>
</dbReference>
<dbReference type="InterPro" id="IPR032524">
    <property type="entry name" value="ABC_tran_C"/>
</dbReference>
<name>A0AAU8IGC6_9BACL</name>
<dbReference type="Gene3D" id="1.10.287.380">
    <property type="entry name" value="Valyl-tRNA synthetase, C-terminal domain"/>
    <property type="match status" value="1"/>
</dbReference>
<evidence type="ECO:0000256" key="1">
    <source>
        <dbReference type="ARBA" id="ARBA00022737"/>
    </source>
</evidence>
<dbReference type="PROSITE" id="PS50893">
    <property type="entry name" value="ABC_TRANSPORTER_2"/>
    <property type="match status" value="2"/>
</dbReference>
<dbReference type="PROSITE" id="PS00211">
    <property type="entry name" value="ABC_TRANSPORTER_1"/>
    <property type="match status" value="1"/>
</dbReference>
<dbReference type="InterPro" id="IPR027417">
    <property type="entry name" value="P-loop_NTPase"/>
</dbReference>
<evidence type="ECO:0000313" key="7">
    <source>
        <dbReference type="EMBL" id="XCJ17228.1"/>
    </source>
</evidence>
<feature type="region of interest" description="Disordered" evidence="5">
    <location>
        <begin position="542"/>
        <end position="581"/>
    </location>
</feature>